<comment type="catalytic activity">
    <reaction evidence="1 15">
        <text>Hydrolysis of DNA containing ring-opened 7-methylguanine residues, releasing 2,6-diamino-4-hydroxy-5-(N-methyl)formamidopyrimidine.</text>
        <dbReference type="EC" id="3.2.2.23"/>
    </reaction>
</comment>
<evidence type="ECO:0000256" key="3">
    <source>
        <dbReference type="ARBA" id="ARBA00011245"/>
    </source>
</evidence>
<dbReference type="InterPro" id="IPR015886">
    <property type="entry name" value="H2TH_FPG"/>
</dbReference>
<dbReference type="SMART" id="SM00898">
    <property type="entry name" value="Fapy_DNA_glyco"/>
    <property type="match status" value="1"/>
</dbReference>
<accession>A0ABR7ZWL2</accession>
<feature type="domain" description="Formamidopyrimidine-DNA glycosylase catalytic" evidence="17">
    <location>
        <begin position="2"/>
        <end position="127"/>
    </location>
</feature>
<keyword evidence="5 15" id="KW-0227">DNA damage</keyword>
<evidence type="ECO:0000256" key="5">
    <source>
        <dbReference type="ARBA" id="ARBA00022763"/>
    </source>
</evidence>
<gene>
    <name evidence="15" type="primary">mutM</name>
    <name evidence="15" type="synonym">fpg</name>
    <name evidence="18" type="ORF">H6F41_08375</name>
</gene>
<evidence type="ECO:0000256" key="9">
    <source>
        <dbReference type="ARBA" id="ARBA00023125"/>
    </source>
</evidence>
<comment type="caution">
    <text evidence="18">The sequence shown here is derived from an EMBL/GenBank/DDBJ whole genome shotgun (WGS) entry which is preliminary data.</text>
</comment>
<evidence type="ECO:0000256" key="15">
    <source>
        <dbReference type="HAMAP-Rule" id="MF_00103"/>
    </source>
</evidence>
<dbReference type="Gene3D" id="1.10.8.50">
    <property type="match status" value="1"/>
</dbReference>
<feature type="binding site" evidence="15">
    <location>
        <position position="124"/>
    </location>
    <ligand>
        <name>DNA</name>
        <dbReference type="ChEBI" id="CHEBI:16991"/>
    </ligand>
</feature>
<keyword evidence="9 15" id="KW-0238">DNA-binding</keyword>
<dbReference type="InterPro" id="IPR000214">
    <property type="entry name" value="Znf_DNA_glyclase/AP_lyase"/>
</dbReference>
<dbReference type="InterPro" id="IPR035937">
    <property type="entry name" value="FPG_N"/>
</dbReference>
<dbReference type="Pfam" id="PF06831">
    <property type="entry name" value="H2TH"/>
    <property type="match status" value="1"/>
</dbReference>
<evidence type="ECO:0000256" key="8">
    <source>
        <dbReference type="ARBA" id="ARBA00022833"/>
    </source>
</evidence>
<feature type="active site" description="Proton donor; for beta-elimination activity" evidence="15">
    <location>
        <position position="60"/>
    </location>
</feature>
<evidence type="ECO:0000256" key="12">
    <source>
        <dbReference type="ARBA" id="ARBA00023268"/>
    </source>
</evidence>
<dbReference type="Gene3D" id="3.20.190.10">
    <property type="entry name" value="MutM-like, N-terminal"/>
    <property type="match status" value="1"/>
</dbReference>
<evidence type="ECO:0000259" key="16">
    <source>
        <dbReference type="PROSITE" id="PS51066"/>
    </source>
</evidence>
<feature type="active site" description="Proton donor; for delta-elimination activity" evidence="15">
    <location>
        <position position="278"/>
    </location>
</feature>
<keyword evidence="19" id="KW-1185">Reference proteome</keyword>
<comment type="function">
    <text evidence="15">Involved in base excision repair of DNA damaged by oxidation or by mutagenic agents. Acts as DNA glycosylase that recognizes and removes damaged bases. Has a preference for oxidized purines, such as 7,8-dihydro-8-oxoguanine (8-oxoG). Has AP (apurinic/apyrimidinic) lyase activity and introduces nicks in the DNA strand. Cleaves the DNA backbone by beta-delta elimination to generate a single-strand break at the site of the removed base with both 3'- and 5'-phosphates.</text>
</comment>
<evidence type="ECO:0000256" key="10">
    <source>
        <dbReference type="ARBA" id="ARBA00023204"/>
    </source>
</evidence>
<sequence>MPELPEVETVRIGLNQNTLGWQIEGGEVLLPRAIAYPDHPEAFLAAMLGQEFTEWQRRGKYLIASLSKGHKLGVHLRMTGSLLWCDRHEPVGKHTRVRLFVKEKTSSKKQKTSHPKELRFDDQRTFGKVWWVPSDQPTESVITGLQKLGLEPFDPEFTPAHLSTKLSRSGRPIKTVLLDQEIVAGIGNIYADESLFLSKIHPQLPANSLTSAQVEALHQAIIRALSDGIAKGGTTFSSFQNIAGIKGNYIDTAWVFRRTGQPCNICGTTIIRIKLGGRSTHFCPQCQSAIAKDGKN</sequence>
<dbReference type="EMBL" id="JACJQB010000012">
    <property type="protein sequence ID" value="MBD2188155.1"/>
    <property type="molecule type" value="Genomic_DNA"/>
</dbReference>
<keyword evidence="8 15" id="KW-0862">Zinc</keyword>
<dbReference type="EC" id="3.2.2.23" evidence="15"/>
<dbReference type="Pfam" id="PF01149">
    <property type="entry name" value="Fapy_DNA_glyco"/>
    <property type="match status" value="1"/>
</dbReference>
<feature type="active site" description="Proton donor" evidence="15">
    <location>
        <position position="3"/>
    </location>
</feature>
<organism evidence="18 19">
    <name type="scientific">Pseudanabaena mucicola FACHB-723</name>
    <dbReference type="NCBI Taxonomy" id="2692860"/>
    <lineage>
        <taxon>Bacteria</taxon>
        <taxon>Bacillati</taxon>
        <taxon>Cyanobacteriota</taxon>
        <taxon>Cyanophyceae</taxon>
        <taxon>Pseudanabaenales</taxon>
        <taxon>Pseudanabaenaceae</taxon>
        <taxon>Pseudanabaena</taxon>
    </lineage>
</organism>
<dbReference type="GO" id="GO:0008534">
    <property type="term" value="F:oxidized purine nucleobase lesion DNA N-glycosylase activity"/>
    <property type="evidence" value="ECO:0007669"/>
    <property type="project" value="UniProtKB-EC"/>
</dbReference>
<keyword evidence="11 15" id="KW-0456">Lyase</keyword>
<dbReference type="SMART" id="SM01232">
    <property type="entry name" value="H2TH"/>
    <property type="match status" value="1"/>
</dbReference>
<dbReference type="InterPro" id="IPR010979">
    <property type="entry name" value="Ribosomal_uS13-like_H2TH"/>
</dbReference>
<evidence type="ECO:0000256" key="4">
    <source>
        <dbReference type="ARBA" id="ARBA00022723"/>
    </source>
</evidence>
<keyword evidence="6 15" id="KW-0863">Zinc-finger</keyword>
<dbReference type="PROSITE" id="PS51068">
    <property type="entry name" value="FPG_CAT"/>
    <property type="match status" value="1"/>
</dbReference>
<evidence type="ECO:0000259" key="17">
    <source>
        <dbReference type="PROSITE" id="PS51068"/>
    </source>
</evidence>
<feature type="binding site" evidence="15">
    <location>
        <position position="94"/>
    </location>
    <ligand>
        <name>DNA</name>
        <dbReference type="ChEBI" id="CHEBI:16991"/>
    </ligand>
</feature>
<comment type="similarity">
    <text evidence="2 15">Belongs to the FPG family.</text>
</comment>
<dbReference type="PROSITE" id="PS51066">
    <property type="entry name" value="ZF_FPG_2"/>
    <property type="match status" value="1"/>
</dbReference>
<evidence type="ECO:0000256" key="14">
    <source>
        <dbReference type="ARBA" id="ARBA00044632"/>
    </source>
</evidence>
<dbReference type="PANTHER" id="PTHR22993:SF9">
    <property type="entry name" value="FORMAMIDOPYRIMIDINE-DNA GLYCOSYLASE"/>
    <property type="match status" value="1"/>
</dbReference>
<comment type="subunit">
    <text evidence="3 15">Monomer.</text>
</comment>
<comment type="caution">
    <text evidence="15">Lacks conserved residue(s) required for the propagation of feature annotation.</text>
</comment>
<reference evidence="18 19" key="1">
    <citation type="journal article" date="2020" name="ISME J.">
        <title>Comparative genomics reveals insights into cyanobacterial evolution and habitat adaptation.</title>
        <authorList>
            <person name="Chen M.Y."/>
            <person name="Teng W.K."/>
            <person name="Zhao L."/>
            <person name="Hu C.X."/>
            <person name="Zhou Y.K."/>
            <person name="Han B.P."/>
            <person name="Song L.R."/>
            <person name="Shu W.S."/>
        </authorList>
    </citation>
    <scope>NUCLEOTIDE SEQUENCE [LARGE SCALE GENOMIC DNA]</scope>
    <source>
        <strain evidence="18 19">FACHB-723</strain>
    </source>
</reference>
<feature type="active site" description="Schiff-base intermediate with DNA" evidence="15">
    <location>
        <position position="2"/>
    </location>
</feature>
<evidence type="ECO:0000256" key="13">
    <source>
        <dbReference type="ARBA" id="ARBA00023295"/>
    </source>
</evidence>
<feature type="domain" description="FPG-type" evidence="16">
    <location>
        <begin position="254"/>
        <end position="288"/>
    </location>
</feature>
<dbReference type="SUPFAM" id="SSF46946">
    <property type="entry name" value="S13-like H2TH domain"/>
    <property type="match status" value="1"/>
</dbReference>
<keyword evidence="12 15" id="KW-0511">Multifunctional enzyme</keyword>
<dbReference type="NCBIfam" id="NF010551">
    <property type="entry name" value="PRK13945.1"/>
    <property type="match status" value="1"/>
</dbReference>
<keyword evidence="4 15" id="KW-0479">Metal-binding</keyword>
<dbReference type="Pfam" id="PF06827">
    <property type="entry name" value="zf-FPG_IleRS"/>
    <property type="match status" value="1"/>
</dbReference>
<dbReference type="EC" id="4.2.99.18" evidence="15"/>
<evidence type="ECO:0000313" key="18">
    <source>
        <dbReference type="EMBL" id="MBD2188155.1"/>
    </source>
</evidence>
<dbReference type="RefSeq" id="WP_190403014.1">
    <property type="nucleotide sequence ID" value="NZ_JACJQB010000012.1"/>
</dbReference>
<dbReference type="InterPro" id="IPR012319">
    <property type="entry name" value="FPG_cat"/>
</dbReference>
<dbReference type="Proteomes" id="UP000642094">
    <property type="component" value="Unassembled WGS sequence"/>
</dbReference>
<dbReference type="NCBIfam" id="NF002211">
    <property type="entry name" value="PRK01103.1"/>
    <property type="match status" value="1"/>
</dbReference>
<dbReference type="NCBIfam" id="TIGR00577">
    <property type="entry name" value="fpg"/>
    <property type="match status" value="1"/>
</dbReference>
<dbReference type="HAMAP" id="MF_00103">
    <property type="entry name" value="Fapy_DNA_glycosyl"/>
    <property type="match status" value="1"/>
</dbReference>
<evidence type="ECO:0000313" key="19">
    <source>
        <dbReference type="Proteomes" id="UP000642094"/>
    </source>
</evidence>
<comment type="cofactor">
    <cofactor evidence="15">
        <name>Zn(2+)</name>
        <dbReference type="ChEBI" id="CHEBI:29105"/>
    </cofactor>
    <text evidence="15">Binds 1 zinc ion per subunit.</text>
</comment>
<keyword evidence="13 15" id="KW-0326">Glycosidase</keyword>
<evidence type="ECO:0000256" key="2">
    <source>
        <dbReference type="ARBA" id="ARBA00009409"/>
    </source>
</evidence>
<dbReference type="CDD" id="cd08966">
    <property type="entry name" value="EcFpg-like_N"/>
    <property type="match status" value="1"/>
</dbReference>
<keyword evidence="10 15" id="KW-0234">DNA repair</keyword>
<evidence type="ECO:0000256" key="1">
    <source>
        <dbReference type="ARBA" id="ARBA00001668"/>
    </source>
</evidence>
<keyword evidence="7 15" id="KW-0378">Hydrolase</keyword>
<dbReference type="SUPFAM" id="SSF81624">
    <property type="entry name" value="N-terminal domain of MutM-like DNA repair proteins"/>
    <property type="match status" value="1"/>
</dbReference>
<dbReference type="InterPro" id="IPR020629">
    <property type="entry name" value="FPG_Glyclase"/>
</dbReference>
<comment type="catalytic activity">
    <reaction evidence="14 15">
        <text>2'-deoxyribonucleotide-(2'-deoxyribose 5'-phosphate)-2'-deoxyribonucleotide-DNA = a 3'-end 2'-deoxyribonucleotide-(2,3-dehydro-2,3-deoxyribose 5'-phosphate)-DNA + a 5'-end 5'-phospho-2'-deoxyribonucleoside-DNA + H(+)</text>
        <dbReference type="Rhea" id="RHEA:66592"/>
        <dbReference type="Rhea" id="RHEA-COMP:13180"/>
        <dbReference type="Rhea" id="RHEA-COMP:16897"/>
        <dbReference type="Rhea" id="RHEA-COMP:17067"/>
        <dbReference type="ChEBI" id="CHEBI:15378"/>
        <dbReference type="ChEBI" id="CHEBI:136412"/>
        <dbReference type="ChEBI" id="CHEBI:157695"/>
        <dbReference type="ChEBI" id="CHEBI:167181"/>
        <dbReference type="EC" id="4.2.99.18"/>
    </reaction>
</comment>
<evidence type="ECO:0000256" key="6">
    <source>
        <dbReference type="ARBA" id="ARBA00022771"/>
    </source>
</evidence>
<name>A0ABR7ZWL2_9CYAN</name>
<protein>
    <recommendedName>
        <fullName evidence="15">Formamidopyrimidine-DNA glycosylase</fullName>
        <shortName evidence="15">Fapy-DNA glycosylase</shortName>
        <ecNumber evidence="15">3.2.2.23</ecNumber>
    </recommendedName>
    <alternativeName>
        <fullName evidence="15">DNA-(apurinic or apyrimidinic site) lyase MutM</fullName>
        <shortName evidence="15">AP lyase MutM</shortName>
        <ecNumber evidence="15">4.2.99.18</ecNumber>
    </alternativeName>
</protein>
<evidence type="ECO:0000256" key="7">
    <source>
        <dbReference type="ARBA" id="ARBA00022801"/>
    </source>
</evidence>
<dbReference type="PROSITE" id="PS01242">
    <property type="entry name" value="ZF_FPG_1"/>
    <property type="match status" value="1"/>
</dbReference>
<dbReference type="InterPro" id="IPR010663">
    <property type="entry name" value="Znf_FPG/IleRS"/>
</dbReference>
<proteinExistence type="inferred from homology"/>
<dbReference type="InterPro" id="IPR015887">
    <property type="entry name" value="DNA_glyclase_Znf_dom_DNA_BS"/>
</dbReference>
<dbReference type="PANTHER" id="PTHR22993">
    <property type="entry name" value="FORMAMIDOPYRIMIDINE-DNA GLYCOSYLASE"/>
    <property type="match status" value="1"/>
</dbReference>
<dbReference type="SUPFAM" id="SSF57716">
    <property type="entry name" value="Glucocorticoid receptor-like (DNA-binding domain)"/>
    <property type="match status" value="1"/>
</dbReference>
<evidence type="ECO:0000256" key="11">
    <source>
        <dbReference type="ARBA" id="ARBA00023239"/>
    </source>
</evidence>